<sequence>LRESGRADEAREVLARVAPGAAGNTALRLALAWEYDALGDPAAAAGVLAQGPQDEQSHALRASLLAKAEDREALAALYGELREGASDPDPRRRLLLGQIAEYLELHDQALEWYQSVPGGPQRWTARLRSTRVLHELGRGEEAFARLHELQSDADAPEEVLRDAYLMEAALHADDDALDAETAAYARGLAAFPDDPEILYARALAWERRDDIARAEADLRRVLVIDPDSVAALNALGYTLTDRTDRHQEALELINRARAAEPDNAAIIDSYGWVLHRLGRHEEALVELRRAFSMQKDAEIAAHVAEVLWVLGRRDEAREWFEQARGLDPDNRALQRALEKTGA</sequence>
<proteinExistence type="predicted"/>
<evidence type="ECO:0000313" key="3">
    <source>
        <dbReference type="Proteomes" id="UP000030003"/>
    </source>
</evidence>
<dbReference type="SMART" id="SM00028">
    <property type="entry name" value="TPR"/>
    <property type="match status" value="3"/>
</dbReference>
<evidence type="ECO:0008006" key="4">
    <source>
        <dbReference type="Google" id="ProtNLM"/>
    </source>
</evidence>
<keyword evidence="3" id="KW-1185">Reference proteome</keyword>
<organism evidence="2 3">
    <name type="scientific">Lysobacter defluvii IMMIB APB-9 = DSM 18482</name>
    <dbReference type="NCBI Taxonomy" id="1385515"/>
    <lineage>
        <taxon>Bacteria</taxon>
        <taxon>Pseudomonadati</taxon>
        <taxon>Pseudomonadota</taxon>
        <taxon>Gammaproteobacteria</taxon>
        <taxon>Lysobacterales</taxon>
        <taxon>Lysobacteraceae</taxon>
        <taxon>Novilysobacter</taxon>
    </lineage>
</organism>
<dbReference type="EMBL" id="AVBH01000320">
    <property type="protein sequence ID" value="KGO97554.1"/>
    <property type="molecule type" value="Genomic_DNA"/>
</dbReference>
<dbReference type="eggNOG" id="COG0457">
    <property type="taxonomic scope" value="Bacteria"/>
</dbReference>
<dbReference type="SUPFAM" id="SSF48452">
    <property type="entry name" value="TPR-like"/>
    <property type="match status" value="1"/>
</dbReference>
<dbReference type="InterPro" id="IPR011990">
    <property type="entry name" value="TPR-like_helical_dom_sf"/>
</dbReference>
<dbReference type="RefSeq" id="WP_036139559.1">
    <property type="nucleotide sequence ID" value="NZ_AVBH01000320.1"/>
</dbReference>
<dbReference type="STRING" id="1385515.GCA_000423325_01829"/>
<dbReference type="Proteomes" id="UP000030003">
    <property type="component" value="Unassembled WGS sequence"/>
</dbReference>
<accession>A0A0A0M5S0</accession>
<dbReference type="Gene3D" id="1.25.40.10">
    <property type="entry name" value="Tetratricopeptide repeat domain"/>
    <property type="match status" value="2"/>
</dbReference>
<dbReference type="Pfam" id="PF14559">
    <property type="entry name" value="TPR_19"/>
    <property type="match status" value="1"/>
</dbReference>
<dbReference type="OrthoDB" id="9766710at2"/>
<name>A0A0A0M5S0_9GAMM</name>
<dbReference type="AlphaFoldDB" id="A0A0A0M5S0"/>
<keyword evidence="1" id="KW-0802">TPR repeat</keyword>
<gene>
    <name evidence="2" type="ORF">N791_10020</name>
</gene>
<dbReference type="Pfam" id="PF13429">
    <property type="entry name" value="TPR_15"/>
    <property type="match status" value="1"/>
</dbReference>
<dbReference type="PANTHER" id="PTHR12558:SF13">
    <property type="entry name" value="CELL DIVISION CYCLE PROTEIN 27 HOMOLOG"/>
    <property type="match status" value="1"/>
</dbReference>
<dbReference type="PANTHER" id="PTHR12558">
    <property type="entry name" value="CELL DIVISION CYCLE 16,23,27"/>
    <property type="match status" value="1"/>
</dbReference>
<dbReference type="PROSITE" id="PS50005">
    <property type="entry name" value="TPR"/>
    <property type="match status" value="1"/>
</dbReference>
<evidence type="ECO:0000313" key="2">
    <source>
        <dbReference type="EMBL" id="KGO97554.1"/>
    </source>
</evidence>
<protein>
    <recommendedName>
        <fullName evidence="4">Tetratricopeptide repeat protein</fullName>
    </recommendedName>
</protein>
<evidence type="ECO:0000256" key="1">
    <source>
        <dbReference type="PROSITE-ProRule" id="PRU00339"/>
    </source>
</evidence>
<dbReference type="InterPro" id="IPR019734">
    <property type="entry name" value="TPR_rpt"/>
</dbReference>
<feature type="repeat" description="TPR" evidence="1">
    <location>
        <begin position="297"/>
        <end position="330"/>
    </location>
</feature>
<comment type="caution">
    <text evidence="2">The sequence shown here is derived from an EMBL/GenBank/DDBJ whole genome shotgun (WGS) entry which is preliminary data.</text>
</comment>
<feature type="non-terminal residue" evidence="2">
    <location>
        <position position="1"/>
    </location>
</feature>
<reference evidence="2 3" key="1">
    <citation type="submission" date="2013-08" db="EMBL/GenBank/DDBJ databases">
        <title>Genomic analysis of Lysobacter defluvii.</title>
        <authorList>
            <person name="Wang Q."/>
            <person name="Wang G."/>
        </authorList>
    </citation>
    <scope>NUCLEOTIDE SEQUENCE [LARGE SCALE GENOMIC DNA]</scope>
    <source>
        <strain evidence="2 3">IMMIB APB-9</strain>
    </source>
</reference>